<dbReference type="GO" id="GO:0000447">
    <property type="term" value="P:endonucleolytic cleavage in ITS1 to separate SSU-rRNA from 5.8S rRNA and LSU-rRNA from tricistronic rRNA transcript (SSU-rRNA, 5.8S rRNA, LSU-rRNA)"/>
    <property type="evidence" value="ECO:0007669"/>
    <property type="project" value="EnsemblFungi"/>
</dbReference>
<dbReference type="GeneID" id="25037353"/>
<evidence type="ECO:0000256" key="2">
    <source>
        <dbReference type="ARBA" id="ARBA00022694"/>
    </source>
</evidence>
<gene>
    <name evidence="4" type="ORF">SPOG_03034</name>
</gene>
<comment type="subcellular location">
    <subcellularLocation>
        <location evidence="1">Nucleus</location>
    </subcellularLocation>
</comment>
<dbReference type="GO" id="GO:0005655">
    <property type="term" value="C:nucleolar ribonuclease P complex"/>
    <property type="evidence" value="ECO:0007669"/>
    <property type="project" value="InterPro"/>
</dbReference>
<evidence type="ECO:0000256" key="1">
    <source>
        <dbReference type="ARBA" id="ARBA00004123"/>
    </source>
</evidence>
<dbReference type="RefSeq" id="XP_013021147.1">
    <property type="nucleotide sequence ID" value="XM_013165693.1"/>
</dbReference>
<keyword evidence="5" id="KW-1185">Reference proteome</keyword>
<reference evidence="4 5" key="1">
    <citation type="journal article" date="2011" name="Science">
        <title>Comparative functional genomics of the fission yeasts.</title>
        <authorList>
            <person name="Rhind N."/>
            <person name="Chen Z."/>
            <person name="Yassour M."/>
            <person name="Thompson D.A."/>
            <person name="Haas B.J."/>
            <person name="Habib N."/>
            <person name="Wapinski I."/>
            <person name="Roy S."/>
            <person name="Lin M.F."/>
            <person name="Heiman D.I."/>
            <person name="Young S.K."/>
            <person name="Furuya K."/>
            <person name="Guo Y."/>
            <person name="Pidoux A."/>
            <person name="Chen H.M."/>
            <person name="Robbertse B."/>
            <person name="Goldberg J.M."/>
            <person name="Aoki K."/>
            <person name="Bayne E.H."/>
            <person name="Berlin A.M."/>
            <person name="Desjardins C.A."/>
            <person name="Dobbs E."/>
            <person name="Dukaj L."/>
            <person name="Fan L."/>
            <person name="FitzGerald M.G."/>
            <person name="French C."/>
            <person name="Gujja S."/>
            <person name="Hansen K."/>
            <person name="Keifenheim D."/>
            <person name="Levin J.Z."/>
            <person name="Mosher R.A."/>
            <person name="Mueller C.A."/>
            <person name="Pfiffner J."/>
            <person name="Priest M."/>
            <person name="Russ C."/>
            <person name="Smialowska A."/>
            <person name="Swoboda P."/>
            <person name="Sykes S.M."/>
            <person name="Vaughn M."/>
            <person name="Vengrova S."/>
            <person name="Yoder R."/>
            <person name="Zeng Q."/>
            <person name="Allshire R."/>
            <person name="Baulcombe D."/>
            <person name="Birren B.W."/>
            <person name="Brown W."/>
            <person name="Ekwall K."/>
            <person name="Kellis M."/>
            <person name="Leatherwood J."/>
            <person name="Levin H."/>
            <person name="Margalit H."/>
            <person name="Martienssen R."/>
            <person name="Nieduszynski C.A."/>
            <person name="Spatafora J.W."/>
            <person name="Friedman N."/>
            <person name="Dalgaard J.Z."/>
            <person name="Baumann P."/>
            <person name="Niki H."/>
            <person name="Regev A."/>
            <person name="Nusbaum C."/>
        </authorList>
    </citation>
    <scope>NUCLEOTIDE SEQUENCE [LARGE SCALE GENOMIC DNA]</scope>
    <source>
        <strain evidence="5">OY26 / ATCC MYA-4695 / CBS 11777 / NBRC 106824 / NRRL Y48691</strain>
    </source>
</reference>
<sequence length="131" mass="15407">MNERIKVGVRRKGARKRFVEEKSCYLVRMNIQRIKRAPAVRKGIIVRRKTHLIAMMKRVRHQLERSGVVQYQSTGMAIPQLVALADKYQQQGYRIALSTETIEFMDEVMTEDQFKNEKRLGNLLVLKVFSR</sequence>
<keyword evidence="2" id="KW-0819">tRNA processing</keyword>
<dbReference type="InterPro" id="IPR014612">
    <property type="entry name" value="Pop7/Rpp20"/>
</dbReference>
<evidence type="ECO:0000313" key="5">
    <source>
        <dbReference type="Proteomes" id="UP000015464"/>
    </source>
</evidence>
<dbReference type="Pfam" id="PF12328">
    <property type="entry name" value="Rpp20"/>
    <property type="match status" value="1"/>
</dbReference>
<dbReference type="HOGENOM" id="CLU_158815_0_0_1"/>
<dbReference type="GO" id="GO:0003676">
    <property type="term" value="F:nucleic acid binding"/>
    <property type="evidence" value="ECO:0007669"/>
    <property type="project" value="InterPro"/>
</dbReference>
<dbReference type="OMA" id="KTHLIAM"/>
<accession>S9W180</accession>
<dbReference type="AlphaFoldDB" id="S9W180"/>
<protein>
    <submittedName>
        <fullName evidence="4">RNAseP RNAse MRP subunit Pop6</fullName>
    </submittedName>
</protein>
<dbReference type="GO" id="GO:0001682">
    <property type="term" value="P:tRNA 5'-leader removal"/>
    <property type="evidence" value="ECO:0007669"/>
    <property type="project" value="InterPro"/>
</dbReference>
<dbReference type="GO" id="GO:0000172">
    <property type="term" value="C:ribonuclease MRP complex"/>
    <property type="evidence" value="ECO:0007669"/>
    <property type="project" value="InterPro"/>
</dbReference>
<dbReference type="Gene3D" id="3.30.110.20">
    <property type="entry name" value="Alba-like domain"/>
    <property type="match status" value="1"/>
</dbReference>
<evidence type="ECO:0000256" key="3">
    <source>
        <dbReference type="ARBA" id="ARBA00023242"/>
    </source>
</evidence>
<name>S9W180_SCHCR</name>
<proteinExistence type="predicted"/>
<dbReference type="Proteomes" id="UP000015464">
    <property type="component" value="Unassembled WGS sequence"/>
</dbReference>
<dbReference type="InterPro" id="IPR036882">
    <property type="entry name" value="Alba-like_dom_sf"/>
</dbReference>
<dbReference type="OrthoDB" id="5321813at2759"/>
<evidence type="ECO:0000313" key="4">
    <source>
        <dbReference type="EMBL" id="EPY53733.1"/>
    </source>
</evidence>
<keyword evidence="3" id="KW-0539">Nucleus</keyword>
<dbReference type="STRING" id="653667.S9W180"/>
<dbReference type="EMBL" id="KE546988">
    <property type="protein sequence ID" value="EPY53733.1"/>
    <property type="molecule type" value="Genomic_DNA"/>
</dbReference>
<organism evidence="4 5">
    <name type="scientific">Schizosaccharomyces cryophilus (strain OY26 / ATCC MYA-4695 / CBS 11777 / NBRC 106824 / NRRL Y48691)</name>
    <name type="common">Fission yeast</name>
    <dbReference type="NCBI Taxonomy" id="653667"/>
    <lineage>
        <taxon>Eukaryota</taxon>
        <taxon>Fungi</taxon>
        <taxon>Dikarya</taxon>
        <taxon>Ascomycota</taxon>
        <taxon>Taphrinomycotina</taxon>
        <taxon>Schizosaccharomycetes</taxon>
        <taxon>Schizosaccharomycetales</taxon>
        <taxon>Schizosaccharomycetaceae</taxon>
        <taxon>Schizosaccharomyces</taxon>
    </lineage>
</organism>